<evidence type="ECO:0000313" key="3">
    <source>
        <dbReference type="Proteomes" id="UP001408789"/>
    </source>
</evidence>
<dbReference type="Proteomes" id="UP001408789">
    <property type="component" value="Unassembled WGS sequence"/>
</dbReference>
<dbReference type="InterPro" id="IPR012442">
    <property type="entry name" value="DUF1645_plant"/>
</dbReference>
<gene>
    <name evidence="2" type="ORF">SSX86_018902</name>
</gene>
<organism evidence="2 3">
    <name type="scientific">Deinandra increscens subsp. villosa</name>
    <dbReference type="NCBI Taxonomy" id="3103831"/>
    <lineage>
        <taxon>Eukaryota</taxon>
        <taxon>Viridiplantae</taxon>
        <taxon>Streptophyta</taxon>
        <taxon>Embryophyta</taxon>
        <taxon>Tracheophyta</taxon>
        <taxon>Spermatophyta</taxon>
        <taxon>Magnoliopsida</taxon>
        <taxon>eudicotyledons</taxon>
        <taxon>Gunneridae</taxon>
        <taxon>Pentapetalae</taxon>
        <taxon>asterids</taxon>
        <taxon>campanulids</taxon>
        <taxon>Asterales</taxon>
        <taxon>Asteraceae</taxon>
        <taxon>Asteroideae</taxon>
        <taxon>Heliantheae alliance</taxon>
        <taxon>Madieae</taxon>
        <taxon>Madiinae</taxon>
        <taxon>Deinandra</taxon>
    </lineage>
</organism>
<feature type="region of interest" description="Disordered" evidence="1">
    <location>
        <begin position="166"/>
        <end position="186"/>
    </location>
</feature>
<dbReference type="PANTHER" id="PTHR33095">
    <property type="entry name" value="OS07G0619500 PROTEIN"/>
    <property type="match status" value="1"/>
</dbReference>
<dbReference type="EMBL" id="JBCNJP010000019">
    <property type="protein sequence ID" value="KAK9061719.1"/>
    <property type="molecule type" value="Genomic_DNA"/>
</dbReference>
<sequence>MQPPQIDDLGFCPSFSCYSSDSLASTAAGRISTQLLQEQSFHDVDGENEFEFSVLLGDEESNGRTDFPLFNRDLAIQEVDREALQGKLADEEEIASSSSDESDGGVFCVWRFKTEGGSSPLSKCKKSGSTGSGSKRWRIRDLLRRSNSEGKEPMVLLTDRKKVEIPKQKRSTGEASSIVAGKSKPKPLSPSIHELFYLRRAKGEGGKRKSYLPYRQGLVGFFSNVNGSF</sequence>
<protein>
    <submittedName>
        <fullName evidence="2">Uncharacterized protein</fullName>
    </submittedName>
</protein>
<name>A0AAP0CYR4_9ASTR</name>
<dbReference type="Pfam" id="PF07816">
    <property type="entry name" value="DUF1645"/>
    <property type="match status" value="1"/>
</dbReference>
<accession>A0AAP0CYR4</accession>
<dbReference type="AlphaFoldDB" id="A0AAP0CYR4"/>
<keyword evidence="3" id="KW-1185">Reference proteome</keyword>
<comment type="caution">
    <text evidence="2">The sequence shown here is derived from an EMBL/GenBank/DDBJ whole genome shotgun (WGS) entry which is preliminary data.</text>
</comment>
<reference evidence="2 3" key="1">
    <citation type="submission" date="2024-04" db="EMBL/GenBank/DDBJ databases">
        <title>The reference genome of an endangered Asteraceae, Deinandra increscens subsp. villosa, native to the Central Coast of California.</title>
        <authorList>
            <person name="Guilliams M."/>
            <person name="Hasenstab-Lehman K."/>
            <person name="Meyer R."/>
            <person name="Mcevoy S."/>
        </authorList>
    </citation>
    <scope>NUCLEOTIDE SEQUENCE [LARGE SCALE GENOMIC DNA]</scope>
    <source>
        <tissue evidence="2">Leaf</tissue>
    </source>
</reference>
<evidence type="ECO:0000313" key="2">
    <source>
        <dbReference type="EMBL" id="KAK9061719.1"/>
    </source>
</evidence>
<proteinExistence type="predicted"/>
<evidence type="ECO:0000256" key="1">
    <source>
        <dbReference type="SAM" id="MobiDB-lite"/>
    </source>
</evidence>
<dbReference type="PANTHER" id="PTHR33095:SF123">
    <property type="entry name" value="HMG BOX DOMAIN-CONTAINING PROTEIN"/>
    <property type="match status" value="1"/>
</dbReference>